<gene>
    <name evidence="10" type="primary">cprR_2</name>
    <name evidence="10" type="ORF">GCM10022277_29460</name>
</gene>
<dbReference type="InterPro" id="IPR001867">
    <property type="entry name" value="OmpR/PhoB-type_DNA-bd"/>
</dbReference>
<feature type="domain" description="OmpR/PhoB-type" evidence="9">
    <location>
        <begin position="123"/>
        <end position="220"/>
    </location>
</feature>
<dbReference type="PANTHER" id="PTHR48111">
    <property type="entry name" value="REGULATOR OF RPOS"/>
    <property type="match status" value="1"/>
</dbReference>
<dbReference type="SMART" id="SM00448">
    <property type="entry name" value="REC"/>
    <property type="match status" value="1"/>
</dbReference>
<dbReference type="CDD" id="cd17574">
    <property type="entry name" value="REC_OmpR"/>
    <property type="match status" value="1"/>
</dbReference>
<evidence type="ECO:0000313" key="11">
    <source>
        <dbReference type="Proteomes" id="UP001501565"/>
    </source>
</evidence>
<dbReference type="PROSITE" id="PS50110">
    <property type="entry name" value="RESPONSE_REGULATORY"/>
    <property type="match status" value="1"/>
</dbReference>
<feature type="DNA-binding region" description="OmpR/PhoB-type" evidence="7">
    <location>
        <begin position="123"/>
        <end position="220"/>
    </location>
</feature>
<dbReference type="EMBL" id="BAABBN010000007">
    <property type="protein sequence ID" value="GAA3930861.1"/>
    <property type="molecule type" value="Genomic_DNA"/>
</dbReference>
<evidence type="ECO:0000256" key="1">
    <source>
        <dbReference type="ARBA" id="ARBA00022553"/>
    </source>
</evidence>
<evidence type="ECO:0000313" key="10">
    <source>
        <dbReference type="EMBL" id="GAA3930861.1"/>
    </source>
</evidence>
<evidence type="ECO:0000256" key="5">
    <source>
        <dbReference type="ARBA" id="ARBA00023163"/>
    </source>
</evidence>
<keyword evidence="2" id="KW-0902">Two-component regulatory system</keyword>
<dbReference type="Gene3D" id="3.40.50.2300">
    <property type="match status" value="1"/>
</dbReference>
<dbReference type="Gene3D" id="1.10.10.10">
    <property type="entry name" value="Winged helix-like DNA-binding domain superfamily/Winged helix DNA-binding domain"/>
    <property type="match status" value="1"/>
</dbReference>
<keyword evidence="3" id="KW-0805">Transcription regulation</keyword>
<evidence type="ECO:0000256" key="4">
    <source>
        <dbReference type="ARBA" id="ARBA00023125"/>
    </source>
</evidence>
<dbReference type="InterPro" id="IPR036388">
    <property type="entry name" value="WH-like_DNA-bd_sf"/>
</dbReference>
<dbReference type="Proteomes" id="UP001501565">
    <property type="component" value="Unassembled WGS sequence"/>
</dbReference>
<evidence type="ECO:0000256" key="2">
    <source>
        <dbReference type="ARBA" id="ARBA00023012"/>
    </source>
</evidence>
<dbReference type="Pfam" id="PF00072">
    <property type="entry name" value="Response_reg"/>
    <property type="match status" value="1"/>
</dbReference>
<dbReference type="CDD" id="cd00383">
    <property type="entry name" value="trans_reg_C"/>
    <property type="match status" value="1"/>
</dbReference>
<dbReference type="PROSITE" id="PS51755">
    <property type="entry name" value="OMPR_PHOB"/>
    <property type="match status" value="1"/>
</dbReference>
<feature type="domain" description="Response regulatory" evidence="8">
    <location>
        <begin position="2"/>
        <end position="116"/>
    </location>
</feature>
<keyword evidence="5" id="KW-0804">Transcription</keyword>
<dbReference type="InterPro" id="IPR016032">
    <property type="entry name" value="Sig_transdc_resp-reg_C-effctor"/>
</dbReference>
<organism evidence="10 11">
    <name type="scientific">Litoribacillus peritrichatus</name>
    <dbReference type="NCBI Taxonomy" id="718191"/>
    <lineage>
        <taxon>Bacteria</taxon>
        <taxon>Pseudomonadati</taxon>
        <taxon>Pseudomonadota</taxon>
        <taxon>Gammaproteobacteria</taxon>
        <taxon>Oceanospirillales</taxon>
        <taxon>Oceanospirillaceae</taxon>
        <taxon>Litoribacillus</taxon>
    </lineage>
</organism>
<protein>
    <submittedName>
        <fullName evidence="10">Cationic peptide response regulator transcription factor CprR</fullName>
    </submittedName>
</protein>
<dbReference type="SMART" id="SM00862">
    <property type="entry name" value="Trans_reg_C"/>
    <property type="match status" value="1"/>
</dbReference>
<evidence type="ECO:0000256" key="6">
    <source>
        <dbReference type="PROSITE-ProRule" id="PRU00169"/>
    </source>
</evidence>
<proteinExistence type="predicted"/>
<keyword evidence="1 6" id="KW-0597">Phosphoprotein</keyword>
<dbReference type="InterPro" id="IPR039420">
    <property type="entry name" value="WalR-like"/>
</dbReference>
<dbReference type="InterPro" id="IPR011006">
    <property type="entry name" value="CheY-like_superfamily"/>
</dbReference>
<accession>A0ABP7MXJ9</accession>
<dbReference type="SUPFAM" id="SSF46894">
    <property type="entry name" value="C-terminal effector domain of the bipartite response regulators"/>
    <property type="match status" value="1"/>
</dbReference>
<dbReference type="PANTHER" id="PTHR48111:SF22">
    <property type="entry name" value="REGULATOR OF RPOS"/>
    <property type="match status" value="1"/>
</dbReference>
<dbReference type="InterPro" id="IPR001789">
    <property type="entry name" value="Sig_transdc_resp-reg_receiver"/>
</dbReference>
<evidence type="ECO:0000259" key="9">
    <source>
        <dbReference type="PROSITE" id="PS51755"/>
    </source>
</evidence>
<name>A0ABP7MXJ9_9GAMM</name>
<dbReference type="Pfam" id="PF00486">
    <property type="entry name" value="Trans_reg_C"/>
    <property type="match status" value="1"/>
</dbReference>
<reference evidence="11" key="1">
    <citation type="journal article" date="2019" name="Int. J. Syst. Evol. Microbiol.">
        <title>The Global Catalogue of Microorganisms (GCM) 10K type strain sequencing project: providing services to taxonomists for standard genome sequencing and annotation.</title>
        <authorList>
            <consortium name="The Broad Institute Genomics Platform"/>
            <consortium name="The Broad Institute Genome Sequencing Center for Infectious Disease"/>
            <person name="Wu L."/>
            <person name="Ma J."/>
        </authorList>
    </citation>
    <scope>NUCLEOTIDE SEQUENCE [LARGE SCALE GENOMIC DNA]</scope>
    <source>
        <strain evidence="11">JCM 17551</strain>
    </source>
</reference>
<feature type="modified residue" description="4-aspartylphosphate" evidence="6">
    <location>
        <position position="51"/>
    </location>
</feature>
<keyword evidence="4 7" id="KW-0238">DNA-binding</keyword>
<keyword evidence="11" id="KW-1185">Reference proteome</keyword>
<evidence type="ECO:0000256" key="7">
    <source>
        <dbReference type="PROSITE-ProRule" id="PRU01091"/>
    </source>
</evidence>
<dbReference type="SUPFAM" id="SSF52172">
    <property type="entry name" value="CheY-like"/>
    <property type="match status" value="1"/>
</dbReference>
<comment type="caution">
    <text evidence="10">The sequence shown here is derived from an EMBL/GenBank/DDBJ whole genome shotgun (WGS) entry which is preliminary data.</text>
</comment>
<dbReference type="RefSeq" id="WP_344799323.1">
    <property type="nucleotide sequence ID" value="NZ_BAABBN010000007.1"/>
</dbReference>
<dbReference type="Gene3D" id="6.10.250.690">
    <property type="match status" value="1"/>
</dbReference>
<sequence length="232" mass="25794">MRILIVEDDAALSASIAEFLELQGAECDFAYHGLAGVALASQAQYDVIILDLMLPKLDGFDVCIELRKQGCSTPVLMLTAMDTTEDQLSGFRAGVDDYVVKPCPMPLLWARISALFRRSLNQQALKTLGPLQVDIEARTLNRDGVAIELTPTEWRILEVLLRHSPKVVSRSDIEAFVWPDQEPDSGRLNVHLHALRKALDKPFDYPLIKTFTGLGLSISVDEQGKPHRAENE</sequence>
<evidence type="ECO:0000256" key="3">
    <source>
        <dbReference type="ARBA" id="ARBA00023015"/>
    </source>
</evidence>
<evidence type="ECO:0000259" key="8">
    <source>
        <dbReference type="PROSITE" id="PS50110"/>
    </source>
</evidence>